<evidence type="ECO:0000256" key="1">
    <source>
        <dbReference type="SAM" id="Coils"/>
    </source>
</evidence>
<organism evidence="2 3">
    <name type="scientific">Trichinella nelsoni</name>
    <dbReference type="NCBI Taxonomy" id="6336"/>
    <lineage>
        <taxon>Eukaryota</taxon>
        <taxon>Metazoa</taxon>
        <taxon>Ecdysozoa</taxon>
        <taxon>Nematoda</taxon>
        <taxon>Enoplea</taxon>
        <taxon>Dorylaimia</taxon>
        <taxon>Trichinellida</taxon>
        <taxon>Trichinellidae</taxon>
        <taxon>Trichinella</taxon>
    </lineage>
</organism>
<evidence type="ECO:0008006" key="4">
    <source>
        <dbReference type="Google" id="ProtNLM"/>
    </source>
</evidence>
<feature type="coiled-coil region" evidence="1">
    <location>
        <begin position="122"/>
        <end position="149"/>
    </location>
</feature>
<dbReference type="EMBL" id="JYDL01000002">
    <property type="protein sequence ID" value="KRX27723.1"/>
    <property type="molecule type" value="Genomic_DNA"/>
</dbReference>
<accession>A0A0V0SMC8</accession>
<reference evidence="2 3" key="1">
    <citation type="submission" date="2015-01" db="EMBL/GenBank/DDBJ databases">
        <title>Evolution of Trichinella species and genotypes.</title>
        <authorList>
            <person name="Korhonen P.K."/>
            <person name="Edoardo P."/>
            <person name="Giuseppe L.R."/>
            <person name="Gasser R.B."/>
        </authorList>
    </citation>
    <scope>NUCLEOTIDE SEQUENCE [LARGE SCALE GENOMIC DNA]</scope>
    <source>
        <strain evidence="2">ISS37</strain>
    </source>
</reference>
<proteinExistence type="predicted"/>
<sequence length="359" mass="40946">MRTSYINEAATKKKVKILLATAFLSPHDVPVAVELLGRYATGSIAALFNYFRVEWMPPDRLPMWNVYNVNIRTNNDLEGWHFKMNRFAGKRHPGFYELLQLLIDEPGINGNVDSTSRVTASDLQIKNKYEELQQRIAALTAEYDGDTRTMEQSSELWRTECRGSIHTNLDVDAVLCSDTHAGDCTPNNDILYKMEKKNSLKRRAAEELKTIPQIYHEEASSASADLETAGINVLKRRCTGNGRKNFRDFRQLACSWRFHPNEENLSILSEHSVWSMDGTFKIVPEWYQQMFTIHVFIADKLVLLVYCLTIQKDLSTYHEIFDHLILKAAGPSVANNRPDPCTGGDIFGGPHTRYTYCGN</sequence>
<dbReference type="STRING" id="6336.A0A0V0SMC8"/>
<keyword evidence="1" id="KW-0175">Coiled coil</keyword>
<evidence type="ECO:0000313" key="3">
    <source>
        <dbReference type="Proteomes" id="UP000054630"/>
    </source>
</evidence>
<protein>
    <recommendedName>
        <fullName evidence="4">MULE transposase domain-containing protein</fullName>
    </recommendedName>
</protein>
<dbReference type="AlphaFoldDB" id="A0A0V0SMC8"/>
<dbReference type="OrthoDB" id="7697804at2759"/>
<name>A0A0V0SMC8_9BILA</name>
<keyword evidence="3" id="KW-1185">Reference proteome</keyword>
<gene>
    <name evidence="2" type="ORF">T07_8546</name>
</gene>
<evidence type="ECO:0000313" key="2">
    <source>
        <dbReference type="EMBL" id="KRX27723.1"/>
    </source>
</evidence>
<comment type="caution">
    <text evidence="2">The sequence shown here is derived from an EMBL/GenBank/DDBJ whole genome shotgun (WGS) entry which is preliminary data.</text>
</comment>
<dbReference type="Proteomes" id="UP000054630">
    <property type="component" value="Unassembled WGS sequence"/>
</dbReference>